<dbReference type="AlphaFoldDB" id="D8RHJ7"/>
<evidence type="ECO:0000256" key="1">
    <source>
        <dbReference type="ARBA" id="ARBA00004479"/>
    </source>
</evidence>
<feature type="non-terminal residue" evidence="12">
    <location>
        <position position="1"/>
    </location>
</feature>
<comment type="similarity">
    <text evidence="2">Belongs to the nicastrin family.</text>
</comment>
<gene>
    <name evidence="12" type="ORF">SELMODRAFT_93800</name>
</gene>
<sequence>ALESVPDLERAMYRVIQGSPCVRLLSMQGESGCANPGRDKIVAPLQRLTKLEFKTKGAVAVLLPYSLFHSRNKFLSVCSRTLHDPSFAAQVAGALVEFADNANRSVNSNPDSKFPLAEFAPYSNKTYQWNPLGTDVLQKRYNFPVYLLSPESTRGLREIAAENEARNAKYPLQVAEFDVVMQTTKSGTHTSESCLKEGSCLPLGGYSILSSFSSITSKPTLLVLAAMDSISFFRDFTPGADSPLSGLISLLAAVDALSKADGIHNATKQVVFLVCNGEAWGYLGSRRFLFELEYGGGSAFGFNMSHIDQILEIGSVGQAVEKTFYGHVQDKHASASTKEIVASLKRSAESVNAQITTASSENPGIPPSSMMSFVQKSDSLTGVLLEEFDTSFKNKFYHSLFDNADNLNPESIVAASSIVARAIYQLAMGDSSAKLDSVAVNSSLVKDLISCLLTPDPGMNCPLVTGFITPAQPVSNHYVGVVTGAPSPTPSDDLLDDTTRFIWNFLADRTRRLDAGECSKDCKGQDQVCVGATGQGRGSCVVSTTRYVPAYSTRLRYKSGNWELLPVGSGDFMDSIDPVWTESFWKSLTLRVYQQERPSLNGMLLLAGCSVTVASAVSILATRALFRKRLKSA</sequence>
<dbReference type="SUPFAM" id="SSF53187">
    <property type="entry name" value="Zn-dependent exopeptidases"/>
    <property type="match status" value="1"/>
</dbReference>
<dbReference type="Pfam" id="PF18266">
    <property type="entry name" value="Ncstrn_small"/>
    <property type="match status" value="1"/>
</dbReference>
<keyword evidence="7 10" id="KW-1133">Transmembrane helix</keyword>
<dbReference type="Gene3D" id="3.40.630.10">
    <property type="entry name" value="Zn peptidases"/>
    <property type="match status" value="1"/>
</dbReference>
<keyword evidence="4 10" id="KW-0812">Transmembrane</keyword>
<evidence type="ECO:0000256" key="9">
    <source>
        <dbReference type="ARBA" id="ARBA00023180"/>
    </source>
</evidence>
<comment type="subcellular location">
    <subcellularLocation>
        <location evidence="1">Membrane</location>
        <topology evidence="1">Single-pass type I membrane protein</topology>
    </subcellularLocation>
</comment>
<evidence type="ECO:0000256" key="4">
    <source>
        <dbReference type="ARBA" id="ARBA00022692"/>
    </source>
</evidence>
<reference evidence="12 13" key="1">
    <citation type="journal article" date="2011" name="Science">
        <title>The Selaginella genome identifies genetic changes associated with the evolution of vascular plants.</title>
        <authorList>
            <person name="Banks J.A."/>
            <person name="Nishiyama T."/>
            <person name="Hasebe M."/>
            <person name="Bowman J.L."/>
            <person name="Gribskov M."/>
            <person name="dePamphilis C."/>
            <person name="Albert V.A."/>
            <person name="Aono N."/>
            <person name="Aoyama T."/>
            <person name="Ambrose B.A."/>
            <person name="Ashton N.W."/>
            <person name="Axtell M.J."/>
            <person name="Barker E."/>
            <person name="Barker M.S."/>
            <person name="Bennetzen J.L."/>
            <person name="Bonawitz N.D."/>
            <person name="Chapple C."/>
            <person name="Cheng C."/>
            <person name="Correa L.G."/>
            <person name="Dacre M."/>
            <person name="DeBarry J."/>
            <person name="Dreyer I."/>
            <person name="Elias M."/>
            <person name="Engstrom E.M."/>
            <person name="Estelle M."/>
            <person name="Feng L."/>
            <person name="Finet C."/>
            <person name="Floyd S.K."/>
            <person name="Frommer W.B."/>
            <person name="Fujita T."/>
            <person name="Gramzow L."/>
            <person name="Gutensohn M."/>
            <person name="Harholt J."/>
            <person name="Hattori M."/>
            <person name="Heyl A."/>
            <person name="Hirai T."/>
            <person name="Hiwatashi Y."/>
            <person name="Ishikawa M."/>
            <person name="Iwata M."/>
            <person name="Karol K.G."/>
            <person name="Koehler B."/>
            <person name="Kolukisaoglu U."/>
            <person name="Kubo M."/>
            <person name="Kurata T."/>
            <person name="Lalonde S."/>
            <person name="Li K."/>
            <person name="Li Y."/>
            <person name="Litt A."/>
            <person name="Lyons E."/>
            <person name="Manning G."/>
            <person name="Maruyama T."/>
            <person name="Michael T.P."/>
            <person name="Mikami K."/>
            <person name="Miyazaki S."/>
            <person name="Morinaga S."/>
            <person name="Murata T."/>
            <person name="Mueller-Roeber B."/>
            <person name="Nelson D.R."/>
            <person name="Obara M."/>
            <person name="Oguri Y."/>
            <person name="Olmstead R.G."/>
            <person name="Onodera N."/>
            <person name="Petersen B.L."/>
            <person name="Pils B."/>
            <person name="Prigge M."/>
            <person name="Rensing S.A."/>
            <person name="Riano-Pachon D.M."/>
            <person name="Roberts A.W."/>
            <person name="Sato Y."/>
            <person name="Scheller H.V."/>
            <person name="Schulz B."/>
            <person name="Schulz C."/>
            <person name="Shakirov E.V."/>
            <person name="Shibagaki N."/>
            <person name="Shinohara N."/>
            <person name="Shippen D.E."/>
            <person name="Soerensen I."/>
            <person name="Sotooka R."/>
            <person name="Sugimoto N."/>
            <person name="Sugita M."/>
            <person name="Sumikawa N."/>
            <person name="Tanurdzic M."/>
            <person name="Theissen G."/>
            <person name="Ulvskov P."/>
            <person name="Wakazuki S."/>
            <person name="Weng J.K."/>
            <person name="Willats W.W."/>
            <person name="Wipf D."/>
            <person name="Wolf P.G."/>
            <person name="Yang L."/>
            <person name="Zimmer A.D."/>
            <person name="Zhu Q."/>
            <person name="Mitros T."/>
            <person name="Hellsten U."/>
            <person name="Loque D."/>
            <person name="Otillar R."/>
            <person name="Salamov A."/>
            <person name="Schmutz J."/>
            <person name="Shapiro H."/>
            <person name="Lindquist E."/>
            <person name="Lucas S."/>
            <person name="Rokhsar D."/>
            <person name="Grigoriev I.V."/>
        </authorList>
    </citation>
    <scope>NUCLEOTIDE SEQUENCE [LARGE SCALE GENOMIC DNA]</scope>
</reference>
<keyword evidence="8 10" id="KW-0472">Membrane</keyword>
<dbReference type="EMBL" id="GL377579">
    <property type="protein sequence ID" value="EFJ28292.1"/>
    <property type="molecule type" value="Genomic_DNA"/>
</dbReference>
<dbReference type="InParanoid" id="D8RHJ7"/>
<dbReference type="GO" id="GO:0016485">
    <property type="term" value="P:protein processing"/>
    <property type="evidence" value="ECO:0000318"/>
    <property type="project" value="GO_Central"/>
</dbReference>
<dbReference type="PANTHER" id="PTHR21092:SF0">
    <property type="entry name" value="NICASTRIN"/>
    <property type="match status" value="1"/>
</dbReference>
<keyword evidence="13" id="KW-1185">Reference proteome</keyword>
<name>D8RHJ7_SELML</name>
<dbReference type="Pfam" id="PF05450">
    <property type="entry name" value="Nicastrin"/>
    <property type="match status" value="1"/>
</dbReference>
<dbReference type="Gramene" id="EFJ28292">
    <property type="protein sequence ID" value="EFJ28292"/>
    <property type="gene ID" value="SELMODRAFT_93800"/>
</dbReference>
<evidence type="ECO:0000256" key="5">
    <source>
        <dbReference type="ARBA" id="ARBA00022729"/>
    </source>
</evidence>
<dbReference type="GO" id="GO:0007219">
    <property type="term" value="P:Notch signaling pathway"/>
    <property type="evidence" value="ECO:0007669"/>
    <property type="project" value="UniProtKB-KW"/>
</dbReference>
<evidence type="ECO:0000256" key="2">
    <source>
        <dbReference type="ARBA" id="ARBA00007717"/>
    </source>
</evidence>
<keyword evidence="6" id="KW-0914">Notch signaling pathway</keyword>
<evidence type="ECO:0000256" key="3">
    <source>
        <dbReference type="ARBA" id="ARBA00015303"/>
    </source>
</evidence>
<feature type="transmembrane region" description="Helical" evidence="10">
    <location>
        <begin position="603"/>
        <end position="626"/>
    </location>
</feature>
<dbReference type="Proteomes" id="UP000001514">
    <property type="component" value="Unassembled WGS sequence"/>
</dbReference>
<dbReference type="STRING" id="88036.D8RHJ7"/>
<evidence type="ECO:0000313" key="13">
    <source>
        <dbReference type="Proteomes" id="UP000001514"/>
    </source>
</evidence>
<evidence type="ECO:0000256" key="10">
    <source>
        <dbReference type="SAM" id="Phobius"/>
    </source>
</evidence>
<evidence type="ECO:0000256" key="7">
    <source>
        <dbReference type="ARBA" id="ARBA00022989"/>
    </source>
</evidence>
<organism evidence="13">
    <name type="scientific">Selaginella moellendorffii</name>
    <name type="common">Spikemoss</name>
    <dbReference type="NCBI Taxonomy" id="88036"/>
    <lineage>
        <taxon>Eukaryota</taxon>
        <taxon>Viridiplantae</taxon>
        <taxon>Streptophyta</taxon>
        <taxon>Embryophyta</taxon>
        <taxon>Tracheophyta</taxon>
        <taxon>Lycopodiopsida</taxon>
        <taxon>Selaginellales</taxon>
        <taxon>Selaginellaceae</taxon>
        <taxon>Selaginella</taxon>
    </lineage>
</organism>
<dbReference type="HOGENOM" id="CLU_029323_0_0_1"/>
<evidence type="ECO:0000259" key="11">
    <source>
        <dbReference type="Pfam" id="PF18266"/>
    </source>
</evidence>
<evidence type="ECO:0000313" key="12">
    <source>
        <dbReference type="EMBL" id="EFJ28292.1"/>
    </source>
</evidence>
<dbReference type="eggNOG" id="KOG2657">
    <property type="taxonomic scope" value="Eukaryota"/>
</dbReference>
<dbReference type="PANTHER" id="PTHR21092">
    <property type="entry name" value="NICASTRIN"/>
    <property type="match status" value="1"/>
</dbReference>
<feature type="domain" description="Nicastrin small lobe" evidence="11">
    <location>
        <begin position="20"/>
        <end position="183"/>
    </location>
</feature>
<dbReference type="OMA" id="GEGNACY"/>
<proteinExistence type="inferred from homology"/>
<dbReference type="InterPro" id="IPR008710">
    <property type="entry name" value="Nicastrin"/>
</dbReference>
<dbReference type="KEGG" id="smo:SELMODRAFT_93800"/>
<keyword evidence="5" id="KW-0732">Signal</keyword>
<evidence type="ECO:0000256" key="6">
    <source>
        <dbReference type="ARBA" id="ARBA00022976"/>
    </source>
</evidence>
<evidence type="ECO:0000256" key="8">
    <source>
        <dbReference type="ARBA" id="ARBA00023136"/>
    </source>
</evidence>
<dbReference type="FunCoup" id="D8RHJ7">
    <property type="interactions" value="4284"/>
</dbReference>
<accession>D8RHJ7</accession>
<protein>
    <recommendedName>
        <fullName evidence="3">Nicastrin</fullName>
    </recommendedName>
</protein>
<dbReference type="InterPro" id="IPR041084">
    <property type="entry name" value="Ncstrn_small"/>
</dbReference>
<dbReference type="GO" id="GO:0005886">
    <property type="term" value="C:plasma membrane"/>
    <property type="evidence" value="ECO:0000318"/>
    <property type="project" value="GO_Central"/>
</dbReference>
<keyword evidence="9" id="KW-0325">Glycoprotein</keyword>